<dbReference type="GO" id="GO:0003677">
    <property type="term" value="F:DNA binding"/>
    <property type="evidence" value="ECO:0007669"/>
    <property type="project" value="InterPro"/>
</dbReference>
<evidence type="ECO:0000256" key="1">
    <source>
        <dbReference type="ARBA" id="ARBA00022491"/>
    </source>
</evidence>
<feature type="domain" description="Heat-inducible transcription repressor HrcA C-terminal" evidence="6">
    <location>
        <begin position="136"/>
        <end position="231"/>
    </location>
</feature>
<dbReference type="SUPFAM" id="SSF46785">
    <property type="entry name" value="Winged helix' DNA-binding domain"/>
    <property type="match status" value="1"/>
</dbReference>
<dbReference type="AlphaFoldDB" id="A0A410P3Q6"/>
<dbReference type="EMBL" id="CP019384">
    <property type="protein sequence ID" value="QAT16760.1"/>
    <property type="molecule type" value="Genomic_DNA"/>
</dbReference>
<evidence type="ECO:0000259" key="6">
    <source>
        <dbReference type="Pfam" id="PF01628"/>
    </source>
</evidence>
<dbReference type="Gene3D" id="3.30.450.40">
    <property type="match status" value="1"/>
</dbReference>
<dbReference type="Pfam" id="PF01628">
    <property type="entry name" value="HrcA"/>
    <property type="match status" value="1"/>
</dbReference>
<evidence type="ECO:0000256" key="3">
    <source>
        <dbReference type="ARBA" id="ARBA00023016"/>
    </source>
</evidence>
<gene>
    <name evidence="5" type="primary">hrcA</name>
    <name evidence="7" type="ORF">BU251_02920</name>
</gene>
<keyword evidence="3 5" id="KW-0346">Stress response</keyword>
<dbReference type="Gene3D" id="1.10.10.10">
    <property type="entry name" value="Winged helix-like DNA-binding domain superfamily/Winged helix DNA-binding domain"/>
    <property type="match status" value="1"/>
</dbReference>
<keyword evidence="4 5" id="KW-0804">Transcription</keyword>
<accession>A0A410P3Q6</accession>
<comment type="function">
    <text evidence="5">Negative regulator of class I heat shock genes (grpE-dnaK-dnaJ and groELS operons). Prevents heat-shock induction of these operons.</text>
</comment>
<dbReference type="HAMAP" id="MF_00081">
    <property type="entry name" value="HrcA"/>
    <property type="match status" value="1"/>
</dbReference>
<evidence type="ECO:0000256" key="5">
    <source>
        <dbReference type="HAMAP-Rule" id="MF_00081"/>
    </source>
</evidence>
<dbReference type="Proteomes" id="UP000287243">
    <property type="component" value="Chromosome"/>
</dbReference>
<keyword evidence="2 5" id="KW-0805">Transcription regulation</keyword>
<proteinExistence type="inferred from homology"/>
<dbReference type="InterPro" id="IPR029016">
    <property type="entry name" value="GAF-like_dom_sf"/>
</dbReference>
<evidence type="ECO:0000256" key="2">
    <source>
        <dbReference type="ARBA" id="ARBA00023015"/>
    </source>
</evidence>
<dbReference type="GO" id="GO:0045892">
    <property type="term" value="P:negative regulation of DNA-templated transcription"/>
    <property type="evidence" value="ECO:0007669"/>
    <property type="project" value="UniProtKB-UniRule"/>
</dbReference>
<evidence type="ECO:0000313" key="8">
    <source>
        <dbReference type="Proteomes" id="UP000287243"/>
    </source>
</evidence>
<protein>
    <recommendedName>
        <fullName evidence="5">Heat-inducible transcription repressor HrcA</fullName>
    </recommendedName>
</protein>
<keyword evidence="8" id="KW-1185">Reference proteome</keyword>
<dbReference type="InterPro" id="IPR002571">
    <property type="entry name" value="HrcA"/>
</dbReference>
<dbReference type="RefSeq" id="WP_128699396.1">
    <property type="nucleotide sequence ID" value="NZ_CP019384.1"/>
</dbReference>
<reference evidence="7 8" key="1">
    <citation type="submission" date="2017-01" db="EMBL/GenBank/DDBJ databases">
        <title>First insights into the biology of 'candidatus Vampirococcus archaeovorus'.</title>
        <authorList>
            <person name="Kizina J."/>
            <person name="Jordan S."/>
            <person name="Stueber K."/>
            <person name="Reinhardt R."/>
            <person name="Harder J."/>
        </authorList>
    </citation>
    <scope>NUCLEOTIDE SEQUENCE [LARGE SCALE GENOMIC DNA]</scope>
    <source>
        <strain evidence="7 8">LiM</strain>
    </source>
</reference>
<dbReference type="InterPro" id="IPR021153">
    <property type="entry name" value="HrcA_C"/>
</dbReference>
<dbReference type="OrthoDB" id="9783139at2"/>
<evidence type="ECO:0000256" key="4">
    <source>
        <dbReference type="ARBA" id="ARBA00023163"/>
    </source>
</evidence>
<dbReference type="PANTHER" id="PTHR34824:SF1">
    <property type="entry name" value="HEAT-INDUCIBLE TRANSCRIPTION REPRESSOR HRCA"/>
    <property type="match status" value="1"/>
</dbReference>
<organism evidence="7 8">
    <name type="scientific">Velamenicoccus archaeovorus</name>
    <dbReference type="NCBI Taxonomy" id="1930593"/>
    <lineage>
        <taxon>Bacteria</taxon>
        <taxon>Pseudomonadati</taxon>
        <taxon>Candidatus Omnitrophota</taxon>
        <taxon>Candidatus Velamenicoccus</taxon>
    </lineage>
</organism>
<keyword evidence="1 5" id="KW-0678">Repressor</keyword>
<name>A0A410P3Q6_VELA1</name>
<comment type="similarity">
    <text evidence="5">Belongs to the HrcA family.</text>
</comment>
<dbReference type="SUPFAM" id="SSF55781">
    <property type="entry name" value="GAF domain-like"/>
    <property type="match status" value="1"/>
</dbReference>
<sequence length="248" mass="28835">MPRLTDHDSRNKEILLASIEMYLNSAAPVSSESLRKKKRLSLSSASVRNVFSELEELGFLTHPHTSAGRIPTDEGYRLYINVLMDKKKLSSRETDFIDKIYELKVQELDDLFEETSRIMSDFTHYTSLVYFSGKEMERTYACGARYLLEHPEFSDIHKVQMILEILEKKEEMIDLINRSFSGRTQVYIGKEIACPQMEHCAIVVSRYEDQQKRSGRLALIGPKRMAYDQVIPLIEYVSEAFARNIERF</sequence>
<evidence type="ECO:0000313" key="7">
    <source>
        <dbReference type="EMBL" id="QAT16760.1"/>
    </source>
</evidence>
<dbReference type="PANTHER" id="PTHR34824">
    <property type="entry name" value="HEAT-INDUCIBLE TRANSCRIPTION REPRESSOR HRCA"/>
    <property type="match status" value="1"/>
</dbReference>
<dbReference type="KEGG" id="vai:BU251_02920"/>
<dbReference type="InterPro" id="IPR036390">
    <property type="entry name" value="WH_DNA-bd_sf"/>
</dbReference>
<dbReference type="InterPro" id="IPR036388">
    <property type="entry name" value="WH-like_DNA-bd_sf"/>
</dbReference>